<dbReference type="Pfam" id="PF05425">
    <property type="entry name" value="CopD"/>
    <property type="match status" value="1"/>
</dbReference>
<organism evidence="8 9">
    <name type="scientific">Neomicrococcus lactis</name>
    <dbReference type="NCBI Taxonomy" id="732241"/>
    <lineage>
        <taxon>Bacteria</taxon>
        <taxon>Bacillati</taxon>
        <taxon>Actinomycetota</taxon>
        <taxon>Actinomycetes</taxon>
        <taxon>Micrococcales</taxon>
        <taxon>Micrococcaceae</taxon>
        <taxon>Neomicrococcus</taxon>
    </lineage>
</organism>
<evidence type="ECO:0000259" key="7">
    <source>
        <dbReference type="Pfam" id="PF05425"/>
    </source>
</evidence>
<sequence length="745" mass="79472">MPRKSWTVALAAVIFGIIVTAASLVLSGGSAPATLGDPGPLTRWGLPIATFVNHAAMALTIGALAFGAAIVPRSTKPIRARASARVVVVPESKPKAAANVSSAATQTATEAGSQIAGAEAAAKDNDFRAEIPAKSTDGGSVHPAFDATMAVAGYAGVTWTVAAAATLVLMFSSVSGLPLSGSSTFTAALVDYIFNISLGQAWGWMVLIAAVTASLAFAVRGPAWIAATAVLGTAGILPIALTGHTQGGNDHWGAVNALGLHLLGVYLWAGGIGTLALISRSLQGQAPGRFTDIKNKAQRPLTAGLVLKRFSDIAFVAIVVVTLSGIISAWIRMERFEDLFTPYGGLVITKALLTLALGILGLMHRTRVIGKLNAGDSTPLASAWRLIFAEVLVMAAVIGVAAVLGRTATPVPQELPPAASPARILTGYDLPPALGIGEWFTVWRWDWLWVAVVIFLGVAYAKWMHTLSKRGDSWNIGRAISWYVGLALLTYVTSGSPAVYGMVLISMHMVAHMALTMVVPIFLVVGAPMTLALRAMRPRTDGTRGPREWMLAFIHSKYSQVVTHPLFAAANFAGSIIIFYNTDLFGFALREHVGHELMNVHFLLTGYIFALNMIGIDPLPARLPHPFRLILLIATMVFHAFFAVSLMNSNMLLQADWFGSMGRPWGSPPMEDQQLGTAAMWGIGEVPTLFLALGVAIAWLRSDTKAAKREDRRADANHDADLEAYNRMFEQYAEHDQTIDQRRGR</sequence>
<name>A0A7W8YCX9_9MICC</name>
<feature type="transmembrane region" description="Helical" evidence="6">
    <location>
        <begin position="678"/>
        <end position="700"/>
    </location>
</feature>
<proteinExistence type="predicted"/>
<feature type="transmembrane region" description="Helical" evidence="6">
    <location>
        <begin position="561"/>
        <end position="580"/>
    </location>
</feature>
<feature type="domain" description="Copper resistance protein D" evidence="7">
    <location>
        <begin position="306"/>
        <end position="404"/>
    </location>
</feature>
<gene>
    <name evidence="8" type="ORF">BKA12_002326</name>
</gene>
<dbReference type="GO" id="GO:0006825">
    <property type="term" value="P:copper ion transport"/>
    <property type="evidence" value="ECO:0007669"/>
    <property type="project" value="InterPro"/>
</dbReference>
<evidence type="ECO:0000256" key="3">
    <source>
        <dbReference type="ARBA" id="ARBA00022692"/>
    </source>
</evidence>
<dbReference type="AlphaFoldDB" id="A0A7W8YCX9"/>
<comment type="caution">
    <text evidence="8">The sequence shown here is derived from an EMBL/GenBank/DDBJ whole genome shotgun (WGS) entry which is preliminary data.</text>
</comment>
<feature type="transmembrane region" description="Helical" evidence="6">
    <location>
        <begin position="253"/>
        <end position="278"/>
    </location>
</feature>
<feature type="transmembrane region" description="Helical" evidence="6">
    <location>
        <begin position="192"/>
        <end position="216"/>
    </location>
</feature>
<feature type="transmembrane region" description="Helical" evidence="6">
    <location>
        <begin position="223"/>
        <end position="241"/>
    </location>
</feature>
<evidence type="ECO:0000313" key="8">
    <source>
        <dbReference type="EMBL" id="MBB5599246.1"/>
    </source>
</evidence>
<protein>
    <submittedName>
        <fullName evidence="8">Putative copper resistance protein D</fullName>
    </submittedName>
</protein>
<dbReference type="RefSeq" id="WP_183644065.1">
    <property type="nucleotide sequence ID" value="NZ_JACHBL010000001.1"/>
</dbReference>
<dbReference type="InterPro" id="IPR008457">
    <property type="entry name" value="Cu-R_CopD_dom"/>
</dbReference>
<feature type="transmembrane region" description="Helical" evidence="6">
    <location>
        <begin position="383"/>
        <end position="404"/>
    </location>
</feature>
<dbReference type="InterPro" id="IPR032694">
    <property type="entry name" value="CopC/D"/>
</dbReference>
<evidence type="ECO:0000313" key="9">
    <source>
        <dbReference type="Proteomes" id="UP000523863"/>
    </source>
</evidence>
<feature type="transmembrane region" description="Helical" evidence="6">
    <location>
        <begin position="629"/>
        <end position="647"/>
    </location>
</feature>
<evidence type="ECO:0000256" key="5">
    <source>
        <dbReference type="ARBA" id="ARBA00023136"/>
    </source>
</evidence>
<reference evidence="8 9" key="1">
    <citation type="submission" date="2020-08" db="EMBL/GenBank/DDBJ databases">
        <title>Sequencing the genomes of 1000 actinobacteria strains.</title>
        <authorList>
            <person name="Klenk H.-P."/>
        </authorList>
    </citation>
    <scope>NUCLEOTIDE SEQUENCE [LARGE SCALE GENOMIC DNA]</scope>
    <source>
        <strain evidence="8 9">DSM 23694</strain>
    </source>
</reference>
<feature type="transmembrane region" description="Helical" evidence="6">
    <location>
        <begin position="51"/>
        <end position="71"/>
    </location>
</feature>
<evidence type="ECO:0000256" key="1">
    <source>
        <dbReference type="ARBA" id="ARBA00004651"/>
    </source>
</evidence>
<dbReference type="PANTHER" id="PTHR34820">
    <property type="entry name" value="INNER MEMBRANE PROTEIN YEBZ"/>
    <property type="match status" value="1"/>
</dbReference>
<dbReference type="InterPro" id="IPR019108">
    <property type="entry name" value="Caa3_assmbl_CtaG-rel"/>
</dbReference>
<dbReference type="GO" id="GO:0005886">
    <property type="term" value="C:plasma membrane"/>
    <property type="evidence" value="ECO:0007669"/>
    <property type="project" value="UniProtKB-SubCell"/>
</dbReference>
<keyword evidence="9" id="KW-1185">Reference proteome</keyword>
<evidence type="ECO:0000256" key="2">
    <source>
        <dbReference type="ARBA" id="ARBA00022475"/>
    </source>
</evidence>
<feature type="transmembrane region" description="Helical" evidence="6">
    <location>
        <begin position="600"/>
        <end position="617"/>
    </location>
</feature>
<feature type="transmembrane region" description="Helical" evidence="6">
    <location>
        <begin position="313"/>
        <end position="331"/>
    </location>
</feature>
<keyword evidence="3 6" id="KW-0812">Transmembrane</keyword>
<comment type="subcellular location">
    <subcellularLocation>
        <location evidence="1">Cell membrane</location>
        <topology evidence="1">Multi-pass membrane protein</topology>
    </subcellularLocation>
</comment>
<evidence type="ECO:0000256" key="6">
    <source>
        <dbReference type="SAM" id="Phobius"/>
    </source>
</evidence>
<dbReference type="Proteomes" id="UP000523863">
    <property type="component" value="Unassembled WGS sequence"/>
</dbReference>
<feature type="transmembrane region" description="Helical" evidence="6">
    <location>
        <begin position="509"/>
        <end position="533"/>
    </location>
</feature>
<feature type="transmembrane region" description="Helical" evidence="6">
    <location>
        <begin position="151"/>
        <end position="172"/>
    </location>
</feature>
<keyword evidence="5 6" id="KW-0472">Membrane</keyword>
<dbReference type="EMBL" id="JACHBL010000001">
    <property type="protein sequence ID" value="MBB5599246.1"/>
    <property type="molecule type" value="Genomic_DNA"/>
</dbReference>
<keyword evidence="4 6" id="KW-1133">Transmembrane helix</keyword>
<feature type="transmembrane region" description="Helical" evidence="6">
    <location>
        <begin position="343"/>
        <end position="362"/>
    </location>
</feature>
<dbReference type="Pfam" id="PF09678">
    <property type="entry name" value="Caa3_CtaG"/>
    <property type="match status" value="1"/>
</dbReference>
<keyword evidence="2" id="KW-1003">Cell membrane</keyword>
<dbReference type="PANTHER" id="PTHR34820:SF4">
    <property type="entry name" value="INNER MEMBRANE PROTEIN YEBZ"/>
    <property type="match status" value="1"/>
</dbReference>
<evidence type="ECO:0000256" key="4">
    <source>
        <dbReference type="ARBA" id="ARBA00022989"/>
    </source>
</evidence>
<accession>A0A7W8YCX9</accession>
<feature type="transmembrane region" description="Helical" evidence="6">
    <location>
        <begin position="442"/>
        <end position="461"/>
    </location>
</feature>
<feature type="transmembrane region" description="Helical" evidence="6">
    <location>
        <begin position="482"/>
        <end position="503"/>
    </location>
</feature>